<evidence type="ECO:0000313" key="1">
    <source>
        <dbReference type="EMBL" id="ENV32926.1"/>
    </source>
</evidence>
<protein>
    <submittedName>
        <fullName evidence="1">Uncharacterized protein</fullName>
    </submittedName>
</protein>
<proteinExistence type="predicted"/>
<dbReference type="AlphaFoldDB" id="N8Y8F0"/>
<name>N8Y8F0_9GAMM</name>
<comment type="caution">
    <text evidence="1">The sequence shown here is derived from an EMBL/GenBank/DDBJ whole genome shotgun (WGS) entry which is preliminary data.</text>
</comment>
<dbReference type="Proteomes" id="UP000013117">
    <property type="component" value="Unassembled WGS sequence"/>
</dbReference>
<accession>N8Y8F0</accession>
<gene>
    <name evidence="1" type="ORF">F960_02648</name>
</gene>
<dbReference type="EMBL" id="APPN01000071">
    <property type="protein sequence ID" value="ENV32926.1"/>
    <property type="molecule type" value="Genomic_DNA"/>
</dbReference>
<organism evidence="1 2">
    <name type="scientific">Acinetobacter gerneri DSM 14967 = CIP 107464 = MTCC 9824</name>
    <dbReference type="NCBI Taxonomy" id="1120926"/>
    <lineage>
        <taxon>Bacteria</taxon>
        <taxon>Pseudomonadati</taxon>
        <taxon>Pseudomonadota</taxon>
        <taxon>Gammaproteobacteria</taxon>
        <taxon>Moraxellales</taxon>
        <taxon>Moraxellaceae</taxon>
        <taxon>Acinetobacter</taxon>
    </lineage>
</organism>
<evidence type="ECO:0000313" key="2">
    <source>
        <dbReference type="Proteomes" id="UP000013117"/>
    </source>
</evidence>
<dbReference type="STRING" id="202952.GCA_000747725_03501"/>
<sequence>MQFNKPVPLDVNRPPIIVEERSLDKGKGK</sequence>
<dbReference type="HOGENOM" id="CLU_3408404_0_0_6"/>
<reference evidence="1 2" key="1">
    <citation type="submission" date="2013-02" db="EMBL/GenBank/DDBJ databases">
        <title>The Genome Sequence of Acinetobacter gerneri CIP 107464.</title>
        <authorList>
            <consortium name="The Broad Institute Genome Sequencing Platform"/>
            <consortium name="The Broad Institute Genome Sequencing Center for Infectious Disease"/>
            <person name="Cerqueira G."/>
            <person name="Feldgarden M."/>
            <person name="Courvalin P."/>
            <person name="Perichon B."/>
            <person name="Grillot-Courvalin C."/>
            <person name="Clermont D."/>
            <person name="Rocha E."/>
            <person name="Yoon E.-J."/>
            <person name="Nemec A."/>
            <person name="Walker B."/>
            <person name="Young S.K."/>
            <person name="Zeng Q."/>
            <person name="Gargeya S."/>
            <person name="Fitzgerald M."/>
            <person name="Haas B."/>
            <person name="Abouelleil A."/>
            <person name="Alvarado L."/>
            <person name="Arachchi H.M."/>
            <person name="Berlin A.M."/>
            <person name="Chapman S.B."/>
            <person name="Dewar J."/>
            <person name="Goldberg J."/>
            <person name="Griggs A."/>
            <person name="Gujja S."/>
            <person name="Hansen M."/>
            <person name="Howarth C."/>
            <person name="Imamovic A."/>
            <person name="Larimer J."/>
            <person name="McCowan C."/>
            <person name="Murphy C."/>
            <person name="Neiman D."/>
            <person name="Pearson M."/>
            <person name="Priest M."/>
            <person name="Roberts A."/>
            <person name="Saif S."/>
            <person name="Shea T."/>
            <person name="Sisk P."/>
            <person name="Sykes S."/>
            <person name="Wortman J."/>
            <person name="Nusbaum C."/>
            <person name="Birren B."/>
        </authorList>
    </citation>
    <scope>NUCLEOTIDE SEQUENCE [LARGE SCALE GENOMIC DNA]</scope>
    <source>
        <strain evidence="1 2">CIP 107464</strain>
    </source>
</reference>
<keyword evidence="2" id="KW-1185">Reference proteome</keyword>